<evidence type="ECO:0000256" key="1">
    <source>
        <dbReference type="SAM" id="Phobius"/>
    </source>
</evidence>
<gene>
    <name evidence="2" type="ORF">J2S07_004000</name>
</gene>
<dbReference type="EMBL" id="JAUSTU010000033">
    <property type="protein sequence ID" value="MDQ0157655.1"/>
    <property type="molecule type" value="Genomic_DNA"/>
</dbReference>
<feature type="transmembrane region" description="Helical" evidence="1">
    <location>
        <begin position="36"/>
        <end position="55"/>
    </location>
</feature>
<accession>A0ABT9V9R2</accession>
<keyword evidence="1" id="KW-0812">Transmembrane</keyword>
<evidence type="ECO:0000313" key="3">
    <source>
        <dbReference type="Proteomes" id="UP001231362"/>
    </source>
</evidence>
<keyword evidence="3" id="KW-1185">Reference proteome</keyword>
<comment type="caution">
    <text evidence="2">The sequence shown here is derived from an EMBL/GenBank/DDBJ whole genome shotgun (WGS) entry which is preliminary data.</text>
</comment>
<organism evidence="2 3">
    <name type="scientific">Anoxybacillus andreesenii</name>
    <dbReference type="NCBI Taxonomy" id="1325932"/>
    <lineage>
        <taxon>Bacteria</taxon>
        <taxon>Bacillati</taxon>
        <taxon>Bacillota</taxon>
        <taxon>Bacilli</taxon>
        <taxon>Bacillales</taxon>
        <taxon>Anoxybacillaceae</taxon>
        <taxon>Anoxybacillus</taxon>
    </lineage>
</organism>
<reference evidence="2 3" key="1">
    <citation type="submission" date="2023-07" db="EMBL/GenBank/DDBJ databases">
        <title>Genomic Encyclopedia of Type Strains, Phase IV (KMG-IV): sequencing the most valuable type-strain genomes for metagenomic binning, comparative biology and taxonomic classification.</title>
        <authorList>
            <person name="Goeker M."/>
        </authorList>
    </citation>
    <scope>NUCLEOTIDE SEQUENCE [LARGE SCALE GENOMIC DNA]</scope>
    <source>
        <strain evidence="2 3">DSM 23948</strain>
    </source>
</reference>
<evidence type="ECO:0000313" key="2">
    <source>
        <dbReference type="EMBL" id="MDQ0157655.1"/>
    </source>
</evidence>
<keyword evidence="1" id="KW-1133">Transmembrane helix</keyword>
<proteinExistence type="predicted"/>
<keyword evidence="1" id="KW-0472">Membrane</keyword>
<name>A0ABT9V9R2_9BACL</name>
<sequence length="59" mass="6761">MKKSTKLIIVVLLIIVGFMMHFSSQSIENSTAMYINYTGKVIFAILIGIMIYDAFRKEK</sequence>
<protein>
    <submittedName>
        <fullName evidence="2">Uncharacterized protein</fullName>
    </submittedName>
</protein>
<dbReference type="Proteomes" id="UP001231362">
    <property type="component" value="Unassembled WGS sequence"/>
</dbReference>